<reference evidence="2" key="1">
    <citation type="submission" date="2014-04" db="EMBL/GenBank/DDBJ databases">
        <title>Evolutionary Origins and Diversification of the Mycorrhizal Mutualists.</title>
        <authorList>
            <consortium name="DOE Joint Genome Institute"/>
            <consortium name="Mycorrhizal Genomics Consortium"/>
            <person name="Kohler A."/>
            <person name="Kuo A."/>
            <person name="Nagy L.G."/>
            <person name="Floudas D."/>
            <person name="Copeland A."/>
            <person name="Barry K.W."/>
            <person name="Cichocki N."/>
            <person name="Veneault-Fourrey C."/>
            <person name="LaButti K."/>
            <person name="Lindquist E.A."/>
            <person name="Lipzen A."/>
            <person name="Lundell T."/>
            <person name="Morin E."/>
            <person name="Murat C."/>
            <person name="Riley R."/>
            <person name="Ohm R."/>
            <person name="Sun H."/>
            <person name="Tunlid A."/>
            <person name="Henrissat B."/>
            <person name="Grigoriev I.V."/>
            <person name="Hibbett D.S."/>
            <person name="Martin F."/>
        </authorList>
    </citation>
    <scope>NUCLEOTIDE SEQUENCE [LARGE SCALE GENOMIC DNA]</scope>
    <source>
        <strain evidence="2">FD-334 SS-4</strain>
    </source>
</reference>
<name>A0A0D2KZB9_HYPSF</name>
<dbReference type="Proteomes" id="UP000054270">
    <property type="component" value="Unassembled WGS sequence"/>
</dbReference>
<dbReference type="STRING" id="945553.A0A0D2KZB9"/>
<sequence>MAFNLHTSYTTRYSIRRSSPEVKAQRESRLSWDQIVSALQNHEHLLGRAICQGKDILRCLIRKRPFCPIDTSNALVWLNTPANLLPPSRPVIHGLPPEILGRIFAFIVHSDCLDKRYQYREEVWVNFVSSGTSPTTPVVLGHVCRAWRTFVHNTPFLWATIFVHSPLPRHVDIVSFWLARTADCPLDLRFEQFLFPDPASLAIIELFIVQAHRWRKIAFIINLEEPFDKLRPGSTPLLEEFRIRLPKWDRARVARVIDTLHASPVLHTINWGKSIAGQIPPSTPWRQLRELSLHNLELSETLLAAFPQCSNLLTLRLYGMRNGLAGQNTCVAIPSVERLVCDQPYMHIFNAFTLPSLVDLKLGGLQRRIGAFETPEAQIAPLISMIERSACTVQALEVEAWALPILYHDTLSHLTILHAADILSSYPSNFRLEDLISETGGRHSLLPALQHLFLDRYEGRDGVLATVAWSRRRTLRTLHVGVDAEQHPRDVITLGWLRKDGMTVEVGEPLSRSRMISFARPQTDAEDVSMSTLRFPDFDTIWT</sequence>
<evidence type="ECO:0000313" key="1">
    <source>
        <dbReference type="EMBL" id="KJA19812.1"/>
    </source>
</evidence>
<keyword evidence="2" id="KW-1185">Reference proteome</keyword>
<evidence type="ECO:0000313" key="2">
    <source>
        <dbReference type="Proteomes" id="UP000054270"/>
    </source>
</evidence>
<dbReference type="OrthoDB" id="2998972at2759"/>
<organism evidence="1 2">
    <name type="scientific">Hypholoma sublateritium (strain FD-334 SS-4)</name>
    <dbReference type="NCBI Taxonomy" id="945553"/>
    <lineage>
        <taxon>Eukaryota</taxon>
        <taxon>Fungi</taxon>
        <taxon>Dikarya</taxon>
        <taxon>Basidiomycota</taxon>
        <taxon>Agaricomycotina</taxon>
        <taxon>Agaricomycetes</taxon>
        <taxon>Agaricomycetidae</taxon>
        <taxon>Agaricales</taxon>
        <taxon>Agaricineae</taxon>
        <taxon>Strophariaceae</taxon>
        <taxon>Hypholoma</taxon>
    </lineage>
</organism>
<accession>A0A0D2KZB9</accession>
<dbReference type="EMBL" id="KN817573">
    <property type="protein sequence ID" value="KJA19812.1"/>
    <property type="molecule type" value="Genomic_DNA"/>
</dbReference>
<gene>
    <name evidence="1" type="ORF">HYPSUDRAFT_850508</name>
</gene>
<proteinExistence type="predicted"/>
<dbReference type="Gene3D" id="1.20.1280.50">
    <property type="match status" value="1"/>
</dbReference>
<dbReference type="AlphaFoldDB" id="A0A0D2KZB9"/>
<dbReference type="SUPFAM" id="SSF52058">
    <property type="entry name" value="L domain-like"/>
    <property type="match status" value="1"/>
</dbReference>
<protein>
    <submittedName>
        <fullName evidence="1">Uncharacterized protein</fullName>
    </submittedName>
</protein>